<dbReference type="AlphaFoldDB" id="A0A1B8U1F3"/>
<keyword evidence="3" id="KW-1185">Reference proteome</keyword>
<dbReference type="InterPro" id="IPR004843">
    <property type="entry name" value="Calcineurin-like_PHP"/>
</dbReference>
<dbReference type="Proteomes" id="UP000092612">
    <property type="component" value="Unassembled WGS sequence"/>
</dbReference>
<sequence>MTKNNFSNALPGLLVLLFILTACHKKNDNKEANIKIAFLSDVHLGDIYGSFQDNDYNGVLNPLTGKYTLARTMGAQLKSTRLFNENYFAFLAALDDVAKRGVKYVVLPGDFSDDGQLINIRGLKRILNSYREKYDIQFITTTGNHDPVKPFYQDAGKIDFLGIGGKSQAIFSKRELFTQKTEDDLEPVITEDIAKLGYQGVLNELKDFGFFPKKNDVYWETPFTNYSYKNYDFKEAEKQAEITNRTYKLPETQQTIPDVSYLVEPADNLWFLAIDANVYVPKEMLNENNNNPENFNGASIGYNNVLTHKVHLLKWIKSVTKRANDLGKTLIVFSHYPMVDFNDDATSEMKALFGANKMQLHRVPNHTVAQALSEAGVKVHFGGHMHINDTGIRNFKNGKSLINIQIPSLAAYIPGYKLLTLKSHSNFEVETIVIDAVPNFNSLFPLYKQEHEYLSSKNNAVIWNKDVLKAKTYKEFTTWHLEELVRLRFLKSDWPEAFKKVMLNATGKDLLLKAFKNEAELNKQNLSLVSFENWTGLDMINDFYKLRSADKLAFTDIKKPRLKAYKELCNSLKKSNHKELKLWATIFLKTMNGKPANHFKIDLESYTITTVNPLY</sequence>
<dbReference type="Pfam" id="PF00149">
    <property type="entry name" value="Metallophos"/>
    <property type="match status" value="1"/>
</dbReference>
<dbReference type="RefSeq" id="WP_068359869.1">
    <property type="nucleotide sequence ID" value="NZ_CP019337.1"/>
</dbReference>
<dbReference type="EMBL" id="LSFL01000029">
    <property type="protein sequence ID" value="OBY65708.1"/>
    <property type="molecule type" value="Genomic_DNA"/>
</dbReference>
<dbReference type="OrthoDB" id="5695107at2"/>
<dbReference type="GO" id="GO:0016787">
    <property type="term" value="F:hydrolase activity"/>
    <property type="evidence" value="ECO:0007669"/>
    <property type="project" value="InterPro"/>
</dbReference>
<dbReference type="STRING" id="996801.BW723_13995"/>
<evidence type="ECO:0000259" key="1">
    <source>
        <dbReference type="Pfam" id="PF00149"/>
    </source>
</evidence>
<proteinExistence type="predicted"/>
<comment type="caution">
    <text evidence="2">The sequence shown here is derived from an EMBL/GenBank/DDBJ whole genome shotgun (WGS) entry which is preliminary data.</text>
</comment>
<feature type="domain" description="Calcineurin-like phosphoesterase" evidence="1">
    <location>
        <begin position="34"/>
        <end position="157"/>
    </location>
</feature>
<gene>
    <name evidence="2" type="ORF">LPB301_07785</name>
</gene>
<name>A0A1B8U1F3_9FLAO</name>
<dbReference type="PROSITE" id="PS51257">
    <property type="entry name" value="PROKAR_LIPOPROTEIN"/>
    <property type="match status" value="1"/>
</dbReference>
<accession>A0A1B8U1F3</accession>
<dbReference type="SUPFAM" id="SSF56300">
    <property type="entry name" value="Metallo-dependent phosphatases"/>
    <property type="match status" value="1"/>
</dbReference>
<organism evidence="2 3">
    <name type="scientific">Polaribacter reichenbachii</name>
    <dbReference type="NCBI Taxonomy" id="996801"/>
    <lineage>
        <taxon>Bacteria</taxon>
        <taxon>Pseudomonadati</taxon>
        <taxon>Bacteroidota</taxon>
        <taxon>Flavobacteriia</taxon>
        <taxon>Flavobacteriales</taxon>
        <taxon>Flavobacteriaceae</taxon>
    </lineage>
</organism>
<dbReference type="KEGG" id="prn:BW723_13995"/>
<reference evidence="3" key="1">
    <citation type="submission" date="2016-02" db="EMBL/GenBank/DDBJ databases">
        <title>Paenibacillus sp. LPB0068, isolated from Crassostrea gigas.</title>
        <authorList>
            <person name="Shin S.-K."/>
            <person name="Yi H."/>
        </authorList>
    </citation>
    <scope>NUCLEOTIDE SEQUENCE [LARGE SCALE GENOMIC DNA]</scope>
    <source>
        <strain evidence="3">KCTC 23969</strain>
    </source>
</reference>
<evidence type="ECO:0000313" key="3">
    <source>
        <dbReference type="Proteomes" id="UP000092612"/>
    </source>
</evidence>
<dbReference type="InterPro" id="IPR029052">
    <property type="entry name" value="Metallo-depent_PP-like"/>
</dbReference>
<dbReference type="Gene3D" id="3.60.21.10">
    <property type="match status" value="2"/>
</dbReference>
<protein>
    <submittedName>
        <fullName evidence="2">Metallophosphatase</fullName>
    </submittedName>
</protein>
<evidence type="ECO:0000313" key="2">
    <source>
        <dbReference type="EMBL" id="OBY65708.1"/>
    </source>
</evidence>